<feature type="region of interest" description="Disordered" evidence="1">
    <location>
        <begin position="47"/>
        <end position="104"/>
    </location>
</feature>
<sequence length="153" mass="17442">MGPYQVNYQMFPDQIHAIQPQFNSNNLHPLQLPFYQYQHTERTGTGVFLPSRPGTGVFLPRAPTQPRTGVPPKRSTNNGKKRGEESITSFGQRFQGNKATTPNIINNLNTNFYKDSPYMENIRTQPPSPKHLEAREDNEDGGQFFVCYSQPLQ</sequence>
<reference evidence="3" key="1">
    <citation type="submission" date="2022-11" db="UniProtKB">
        <authorList>
            <consortium name="WormBaseParasite"/>
        </authorList>
    </citation>
    <scope>IDENTIFICATION</scope>
</reference>
<evidence type="ECO:0000256" key="1">
    <source>
        <dbReference type="SAM" id="MobiDB-lite"/>
    </source>
</evidence>
<dbReference type="Proteomes" id="UP000887560">
    <property type="component" value="Unplaced"/>
</dbReference>
<evidence type="ECO:0000313" key="3">
    <source>
        <dbReference type="WBParaSite" id="scf7180000419155.g3451"/>
    </source>
</evidence>
<keyword evidence="2" id="KW-1185">Reference proteome</keyword>
<protein>
    <submittedName>
        <fullName evidence="3">Uncharacterized protein</fullName>
    </submittedName>
</protein>
<dbReference type="AlphaFoldDB" id="A0A915NPD1"/>
<evidence type="ECO:0000313" key="2">
    <source>
        <dbReference type="Proteomes" id="UP000887560"/>
    </source>
</evidence>
<dbReference type="WBParaSite" id="scf7180000419155.g3451">
    <property type="protein sequence ID" value="scf7180000419155.g3451"/>
    <property type="gene ID" value="scf7180000419155.g3451"/>
</dbReference>
<name>A0A915NPD1_9BILA</name>
<feature type="compositionally biased region" description="Polar residues" evidence="1">
    <location>
        <begin position="86"/>
        <end position="99"/>
    </location>
</feature>
<organism evidence="2 3">
    <name type="scientific">Meloidogyne floridensis</name>
    <dbReference type="NCBI Taxonomy" id="298350"/>
    <lineage>
        <taxon>Eukaryota</taxon>
        <taxon>Metazoa</taxon>
        <taxon>Ecdysozoa</taxon>
        <taxon>Nematoda</taxon>
        <taxon>Chromadorea</taxon>
        <taxon>Rhabditida</taxon>
        <taxon>Tylenchina</taxon>
        <taxon>Tylenchomorpha</taxon>
        <taxon>Tylenchoidea</taxon>
        <taxon>Meloidogynidae</taxon>
        <taxon>Meloidogyninae</taxon>
        <taxon>Meloidogyne</taxon>
    </lineage>
</organism>
<proteinExistence type="predicted"/>
<accession>A0A915NPD1</accession>